<evidence type="ECO:0000313" key="4">
    <source>
        <dbReference type="Proteomes" id="UP000008809"/>
    </source>
</evidence>
<keyword evidence="1" id="KW-0732">Signal</keyword>
<dbReference type="InterPro" id="IPR002491">
    <property type="entry name" value="ABC_transptr_periplasmic_BD"/>
</dbReference>
<feature type="signal peptide" evidence="1">
    <location>
        <begin position="1"/>
        <end position="25"/>
    </location>
</feature>
<dbReference type="eggNOG" id="COG4558">
    <property type="taxonomic scope" value="Bacteria"/>
</dbReference>
<feature type="chain" id="PRO_5004210777" evidence="1">
    <location>
        <begin position="26"/>
        <end position="323"/>
    </location>
</feature>
<dbReference type="Proteomes" id="UP000008809">
    <property type="component" value="Chromosome"/>
</dbReference>
<dbReference type="Pfam" id="PF01497">
    <property type="entry name" value="Peripla_BP_2"/>
    <property type="match status" value="1"/>
</dbReference>
<dbReference type="SUPFAM" id="SSF53807">
    <property type="entry name" value="Helical backbone' metal receptor"/>
    <property type="match status" value="1"/>
</dbReference>
<dbReference type="AlphaFoldDB" id="Q2J3T2"/>
<dbReference type="Gene3D" id="3.40.50.1980">
    <property type="entry name" value="Nitrogenase molybdenum iron protein domain"/>
    <property type="match status" value="2"/>
</dbReference>
<dbReference type="OrthoDB" id="9797736at2"/>
<accession>Q2J3T2</accession>
<dbReference type="PROSITE" id="PS50983">
    <property type="entry name" value="FE_B12_PBP"/>
    <property type="match status" value="1"/>
</dbReference>
<dbReference type="HOGENOM" id="CLU_038034_6_0_5"/>
<evidence type="ECO:0000313" key="3">
    <source>
        <dbReference type="EMBL" id="ABD04878.1"/>
    </source>
</evidence>
<gene>
    <name evidence="3" type="ordered locus">RPB_0166</name>
</gene>
<reference evidence="3 4" key="1">
    <citation type="submission" date="2006-01" db="EMBL/GenBank/DDBJ databases">
        <title>Complete sequence of Rhodopseudomonas palustris HaA2.</title>
        <authorList>
            <consortium name="US DOE Joint Genome Institute"/>
            <person name="Copeland A."/>
            <person name="Lucas S."/>
            <person name="Lapidus A."/>
            <person name="Barry K."/>
            <person name="Detter J.C."/>
            <person name="Glavina T."/>
            <person name="Hammon N."/>
            <person name="Israni S."/>
            <person name="Pitluck S."/>
            <person name="Chain P."/>
            <person name="Malfatti S."/>
            <person name="Shin M."/>
            <person name="Vergez L."/>
            <person name="Schmutz J."/>
            <person name="Larimer F."/>
            <person name="Land M."/>
            <person name="Hauser L."/>
            <person name="Pelletier D.A."/>
            <person name="Kyrpides N."/>
            <person name="Anderson I."/>
            <person name="Oda Y."/>
            <person name="Harwood C.S."/>
            <person name="Richardson P."/>
        </authorList>
    </citation>
    <scope>NUCLEOTIDE SEQUENCE [LARGE SCALE GENOMIC DNA]</scope>
    <source>
        <strain evidence="3 4">HaA2</strain>
    </source>
</reference>
<evidence type="ECO:0000256" key="1">
    <source>
        <dbReference type="SAM" id="SignalP"/>
    </source>
</evidence>
<organism evidence="3 4">
    <name type="scientific">Rhodopseudomonas palustris (strain HaA2)</name>
    <dbReference type="NCBI Taxonomy" id="316058"/>
    <lineage>
        <taxon>Bacteria</taxon>
        <taxon>Pseudomonadati</taxon>
        <taxon>Pseudomonadota</taxon>
        <taxon>Alphaproteobacteria</taxon>
        <taxon>Hyphomicrobiales</taxon>
        <taxon>Nitrobacteraceae</taxon>
        <taxon>Rhodopseudomonas</taxon>
    </lineage>
</organism>
<feature type="domain" description="Fe/B12 periplasmic-binding" evidence="2">
    <location>
        <begin position="50"/>
        <end position="309"/>
    </location>
</feature>
<dbReference type="RefSeq" id="WP_011439068.1">
    <property type="nucleotide sequence ID" value="NC_007778.1"/>
</dbReference>
<evidence type="ECO:0000259" key="2">
    <source>
        <dbReference type="PROSITE" id="PS50983"/>
    </source>
</evidence>
<keyword evidence="4" id="KW-1185">Reference proteome</keyword>
<proteinExistence type="predicted"/>
<dbReference type="CDD" id="cd01149">
    <property type="entry name" value="HutB"/>
    <property type="match status" value="1"/>
</dbReference>
<dbReference type="STRING" id="316058.RPB_0166"/>
<protein>
    <submittedName>
        <fullName evidence="3">Periplasmic binding protein</fullName>
    </submittedName>
</protein>
<dbReference type="InterPro" id="IPR050902">
    <property type="entry name" value="ABC_Transporter_SBP"/>
</dbReference>
<dbReference type="EMBL" id="CP000250">
    <property type="protein sequence ID" value="ABD04878.1"/>
    <property type="molecule type" value="Genomic_DNA"/>
</dbReference>
<dbReference type="PANTHER" id="PTHR30535">
    <property type="entry name" value="VITAMIN B12-BINDING PROTEIN"/>
    <property type="match status" value="1"/>
</dbReference>
<sequence>MIAAILSKPARYAIVSLLASTVVTASPGLAGDIAVRDALGREVVIADTSRTLSIGGAITEVLVALGLEQRITGIDSTSTYPPTAVKDKPNVGYLRQLSAEGVIGLNPTLILAMDSAGPKQTMQAIESAKIPLVLIPEKLTEQGLLDKIRLIGHAMNADASANCLATAVAEDFDQLRQLRAKIDRPLRVMFVMSLVNGQAMAAGRNTAANEIIELSGGVNAIDGYDGYKSINDEAIVAAKPDAVLTIRRSRDTFEADAFYAHPGFALTPAAKNRVFVAMDGLYLLGFGPRTPAAARDVAATLYPQLASQAGDFKPKAASAVCRP</sequence>
<dbReference type="KEGG" id="rpb:RPB_0166"/>
<name>Q2J3T2_RHOP2</name>
<dbReference type="PANTHER" id="PTHR30535:SF4">
    <property type="entry name" value="HEMIN-BINDING PERIPLASMIC PROTEIN HMUT"/>
    <property type="match status" value="1"/>
</dbReference>